<dbReference type="InterPro" id="IPR036291">
    <property type="entry name" value="NAD(P)-bd_dom_sf"/>
</dbReference>
<keyword evidence="1" id="KW-0560">Oxidoreductase</keyword>
<accession>A0A1H4MBM4</accession>
<dbReference type="InterPro" id="IPR002347">
    <property type="entry name" value="SDR_fam"/>
</dbReference>
<dbReference type="Gene3D" id="3.40.50.720">
    <property type="entry name" value="NAD(P)-binding Rossmann-like Domain"/>
    <property type="match status" value="1"/>
</dbReference>
<reference evidence="2 3" key="1">
    <citation type="submission" date="2016-10" db="EMBL/GenBank/DDBJ databases">
        <authorList>
            <person name="de Groot N.N."/>
        </authorList>
    </citation>
    <scope>NUCLEOTIDE SEQUENCE [LARGE SCALE GENOMIC DNA]</scope>
    <source>
        <strain evidence="2 3">DSM 21799</strain>
    </source>
</reference>
<dbReference type="PANTHER" id="PTHR43157">
    <property type="entry name" value="PHOSPHATIDYLINOSITOL-GLYCAN BIOSYNTHESIS CLASS F PROTEIN-RELATED"/>
    <property type="match status" value="1"/>
</dbReference>
<dbReference type="SUPFAM" id="SSF51735">
    <property type="entry name" value="NAD(P)-binding Rossmann-fold domains"/>
    <property type="match status" value="1"/>
</dbReference>
<dbReference type="GO" id="GO:0016491">
    <property type="term" value="F:oxidoreductase activity"/>
    <property type="evidence" value="ECO:0007669"/>
    <property type="project" value="UniProtKB-KW"/>
</dbReference>
<keyword evidence="3" id="KW-1185">Reference proteome</keyword>
<dbReference type="OrthoDB" id="4577644at2"/>
<evidence type="ECO:0000313" key="2">
    <source>
        <dbReference type="EMBL" id="SEB80436.1"/>
    </source>
</evidence>
<dbReference type="Proteomes" id="UP000199183">
    <property type="component" value="Unassembled WGS sequence"/>
</dbReference>
<sequence>MWAPPPQHGHTIVVTGANAGLGFWTTLRLAQAGARVVMACRNEQRADAAARAIRARVPAAALEFVSLDTSDLGSVAAAAAQLNSLERIDVLIENAGIVHVPLRRQESVDGLELVAATNFFGHFALTAGVLPTLERTPGSRIVTLGSASTRMIRPHLDDLQSRRYRPFHAYAQSKIMLQSFGFELDRRLRSAGSGVRSLSAHPGYAISGRTPRVPGVNEPRRFKRFRDALQAPVAQGKDRGALPIVRAATDPAAFENDGPVYYGPRWMLKGDAERETPAAVTTRRDVAELIWAEAERATGVSLLP</sequence>
<organism evidence="2 3">
    <name type="scientific">Paramicrobacterium humi</name>
    <dbReference type="NCBI Taxonomy" id="640635"/>
    <lineage>
        <taxon>Bacteria</taxon>
        <taxon>Bacillati</taxon>
        <taxon>Actinomycetota</taxon>
        <taxon>Actinomycetes</taxon>
        <taxon>Micrococcales</taxon>
        <taxon>Microbacteriaceae</taxon>
        <taxon>Paramicrobacterium</taxon>
    </lineage>
</organism>
<dbReference type="PRINTS" id="PR00081">
    <property type="entry name" value="GDHRDH"/>
</dbReference>
<dbReference type="STRING" id="640635.SAMN04489806_1818"/>
<dbReference type="Pfam" id="PF00106">
    <property type="entry name" value="adh_short"/>
    <property type="match status" value="1"/>
</dbReference>
<gene>
    <name evidence="2" type="ORF">SAMN04489806_1818</name>
</gene>
<proteinExistence type="predicted"/>
<evidence type="ECO:0000256" key="1">
    <source>
        <dbReference type="ARBA" id="ARBA00023002"/>
    </source>
</evidence>
<evidence type="ECO:0000313" key="3">
    <source>
        <dbReference type="Proteomes" id="UP000199183"/>
    </source>
</evidence>
<name>A0A1H4MBM4_9MICO</name>
<dbReference type="PANTHER" id="PTHR43157:SF31">
    <property type="entry name" value="PHOSPHATIDYLINOSITOL-GLYCAN BIOSYNTHESIS CLASS F PROTEIN"/>
    <property type="match status" value="1"/>
</dbReference>
<dbReference type="AlphaFoldDB" id="A0A1H4MBM4"/>
<dbReference type="EMBL" id="FNRY01000001">
    <property type="protein sequence ID" value="SEB80436.1"/>
    <property type="molecule type" value="Genomic_DNA"/>
</dbReference>
<dbReference type="RefSeq" id="WP_091182913.1">
    <property type="nucleotide sequence ID" value="NZ_FNRY01000001.1"/>
</dbReference>
<protein>
    <submittedName>
        <fullName evidence="2">NADP-dependent 3-hydroxy acid dehydrogenase YdfG</fullName>
    </submittedName>
</protein>